<organism evidence="1 2">
    <name type="scientific">Litchfieldia luteola</name>
    <dbReference type="NCBI Taxonomy" id="682179"/>
    <lineage>
        <taxon>Bacteria</taxon>
        <taxon>Bacillati</taxon>
        <taxon>Bacillota</taxon>
        <taxon>Bacilli</taxon>
        <taxon>Bacillales</taxon>
        <taxon>Bacillaceae</taxon>
        <taxon>Litchfieldia</taxon>
    </lineage>
</organism>
<dbReference type="RefSeq" id="WP_193535409.1">
    <property type="nucleotide sequence ID" value="NZ_JADCLJ010000019.1"/>
</dbReference>
<protein>
    <submittedName>
        <fullName evidence="1">Uncharacterized protein</fullName>
    </submittedName>
</protein>
<comment type="caution">
    <text evidence="1">The sequence shown here is derived from an EMBL/GenBank/DDBJ whole genome shotgun (WGS) entry which is preliminary data.</text>
</comment>
<accession>A0ABR9QHM5</accession>
<gene>
    <name evidence="1" type="ORF">IMZ08_07710</name>
</gene>
<dbReference type="Proteomes" id="UP001516662">
    <property type="component" value="Unassembled WGS sequence"/>
</dbReference>
<evidence type="ECO:0000313" key="1">
    <source>
        <dbReference type="EMBL" id="MBE4907936.1"/>
    </source>
</evidence>
<name>A0ABR9QHM5_9BACI</name>
<dbReference type="EMBL" id="JADCLJ010000019">
    <property type="protein sequence ID" value="MBE4907936.1"/>
    <property type="molecule type" value="Genomic_DNA"/>
</dbReference>
<proteinExistence type="predicted"/>
<reference evidence="1 2" key="1">
    <citation type="submission" date="2020-10" db="EMBL/GenBank/DDBJ databases">
        <title>Bacillus sp. HD4P25, an endophyte from a halophyte.</title>
        <authorList>
            <person name="Sun J.-Q."/>
        </authorList>
    </citation>
    <scope>NUCLEOTIDE SEQUENCE [LARGE SCALE GENOMIC DNA]</scope>
    <source>
        <strain evidence="1 2">YIM 93174</strain>
    </source>
</reference>
<sequence length="164" mass="18363">MIGPSFGSYSWFFDSEGILGHIRNSTLSISSNKNIFMFSEEKLSPGITVSDDFIVMNTGEEPVVLDAYIKFLLENNNTSNDDLLENYLVTVKIQDKLILSEVSASSISTINLFNDNDIRYLGTNQSTHLTITLSLKNDSKPNLNNVVIKPFLEIYAVQDCCNSY</sequence>
<keyword evidence="2" id="KW-1185">Reference proteome</keyword>
<evidence type="ECO:0000313" key="2">
    <source>
        <dbReference type="Proteomes" id="UP001516662"/>
    </source>
</evidence>